<gene>
    <name evidence="3" type="ORF">BYL167_LOCUS41305</name>
    <name evidence="4" type="ORF">BYL167_LOCUS47118</name>
    <name evidence="1" type="ORF">GIL414_LOCUS37178</name>
    <name evidence="2" type="ORF">SMN809_LOCUS38919</name>
</gene>
<dbReference type="EMBL" id="CAJOBJ010094719">
    <property type="protein sequence ID" value="CAF4559295.1"/>
    <property type="molecule type" value="Genomic_DNA"/>
</dbReference>
<evidence type="ECO:0000313" key="2">
    <source>
        <dbReference type="EMBL" id="CAF4597165.1"/>
    </source>
</evidence>
<evidence type="ECO:0000313" key="5">
    <source>
        <dbReference type="Proteomes" id="UP000681720"/>
    </source>
</evidence>
<evidence type="ECO:0000313" key="4">
    <source>
        <dbReference type="EMBL" id="CAF4776279.1"/>
    </source>
</evidence>
<dbReference type="AlphaFoldDB" id="A0A8S2YII7"/>
<feature type="non-terminal residue" evidence="1">
    <location>
        <position position="43"/>
    </location>
</feature>
<dbReference type="EMBL" id="CAJOBH010134797">
    <property type="protein sequence ID" value="CAF4776279.1"/>
    <property type="molecule type" value="Genomic_DNA"/>
</dbReference>
<name>A0A8S2YII7_9BILA</name>
<dbReference type="Proteomes" id="UP000681720">
    <property type="component" value="Unassembled WGS sequence"/>
</dbReference>
<accession>A0A8S2YII7</accession>
<evidence type="ECO:0000313" key="1">
    <source>
        <dbReference type="EMBL" id="CAF4559295.1"/>
    </source>
</evidence>
<proteinExistence type="predicted"/>
<organism evidence="1 5">
    <name type="scientific">Rotaria magnacalcarata</name>
    <dbReference type="NCBI Taxonomy" id="392030"/>
    <lineage>
        <taxon>Eukaryota</taxon>
        <taxon>Metazoa</taxon>
        <taxon>Spiralia</taxon>
        <taxon>Gnathifera</taxon>
        <taxon>Rotifera</taxon>
        <taxon>Eurotatoria</taxon>
        <taxon>Bdelloidea</taxon>
        <taxon>Philodinida</taxon>
        <taxon>Philodinidae</taxon>
        <taxon>Rotaria</taxon>
    </lineage>
</organism>
<evidence type="ECO:0000313" key="3">
    <source>
        <dbReference type="EMBL" id="CAF4629526.1"/>
    </source>
</evidence>
<sequence>MKANEESTSATASSIDRQNTQSYLLLESQLKSGGLTGLQNLGN</sequence>
<comment type="caution">
    <text evidence="1">The sequence shown here is derived from an EMBL/GenBank/DDBJ whole genome shotgun (WGS) entry which is preliminary data.</text>
</comment>
<dbReference type="EMBL" id="CAJOBH010104469">
    <property type="protein sequence ID" value="CAF4629526.1"/>
    <property type="molecule type" value="Genomic_DNA"/>
</dbReference>
<protein>
    <submittedName>
        <fullName evidence="1">Uncharacterized protein</fullName>
    </submittedName>
</protein>
<dbReference type="EMBL" id="CAJOBI010103043">
    <property type="protein sequence ID" value="CAF4597165.1"/>
    <property type="molecule type" value="Genomic_DNA"/>
</dbReference>
<dbReference type="Proteomes" id="UP000681967">
    <property type="component" value="Unassembled WGS sequence"/>
</dbReference>
<dbReference type="Proteomes" id="UP000676336">
    <property type="component" value="Unassembled WGS sequence"/>
</dbReference>
<reference evidence="1" key="1">
    <citation type="submission" date="2021-02" db="EMBL/GenBank/DDBJ databases">
        <authorList>
            <person name="Nowell W R."/>
        </authorList>
    </citation>
    <scope>NUCLEOTIDE SEQUENCE</scope>
</reference>